<dbReference type="EMBL" id="QMFZ01000027">
    <property type="protein sequence ID" value="RBB35788.1"/>
    <property type="molecule type" value="Genomic_DNA"/>
</dbReference>
<evidence type="ECO:0000256" key="1">
    <source>
        <dbReference type="SAM" id="MobiDB-lite"/>
    </source>
</evidence>
<dbReference type="AlphaFoldDB" id="A0A365QP35"/>
<protein>
    <submittedName>
        <fullName evidence="2">Uncharacterized protein</fullName>
    </submittedName>
</protein>
<feature type="region of interest" description="Disordered" evidence="1">
    <location>
        <begin position="1"/>
        <end position="22"/>
    </location>
</feature>
<dbReference type="Proteomes" id="UP000252458">
    <property type="component" value="Unassembled WGS sequence"/>
</dbReference>
<evidence type="ECO:0000313" key="3">
    <source>
        <dbReference type="Proteomes" id="UP000252458"/>
    </source>
</evidence>
<proteinExistence type="predicted"/>
<name>A0A365QP35_9BURK</name>
<sequence>MGKYIPSSLGRPPENRTPSPAGLALFRRSSHRRVHYCQVRIPLDLLPDRNCTPAPARGAQFLAPEASSLSLQLLQSNERRSLLLLMAEKARSAKCGTSSRRMSR</sequence>
<accession>A0A365QP35</accession>
<organism evidence="2 3">
    <name type="scientific">Burkholderia reimsis</name>
    <dbReference type="NCBI Taxonomy" id="2234132"/>
    <lineage>
        <taxon>Bacteria</taxon>
        <taxon>Pseudomonadati</taxon>
        <taxon>Pseudomonadota</taxon>
        <taxon>Betaproteobacteria</taxon>
        <taxon>Burkholderiales</taxon>
        <taxon>Burkholderiaceae</taxon>
        <taxon>Burkholderia</taxon>
    </lineage>
</organism>
<gene>
    <name evidence="2" type="ORF">DPV79_27645</name>
</gene>
<comment type="caution">
    <text evidence="2">The sequence shown here is derived from an EMBL/GenBank/DDBJ whole genome shotgun (WGS) entry which is preliminary data.</text>
</comment>
<keyword evidence="3" id="KW-1185">Reference proteome</keyword>
<reference evidence="2 3" key="1">
    <citation type="submission" date="2018-06" db="EMBL/GenBank/DDBJ databases">
        <title>Draft genome sequence of Burkholderia reimsis strain BE51 isolated from a French agricultural soil.</title>
        <authorList>
            <person name="Esmaeel Q."/>
        </authorList>
    </citation>
    <scope>NUCLEOTIDE SEQUENCE [LARGE SCALE GENOMIC DNA]</scope>
    <source>
        <strain evidence="2 3">BE51</strain>
    </source>
</reference>
<evidence type="ECO:0000313" key="2">
    <source>
        <dbReference type="EMBL" id="RBB35788.1"/>
    </source>
</evidence>